<gene>
    <name evidence="3" type="ORF">XAT740_LOCUS27978</name>
</gene>
<keyword evidence="4" id="KW-1185">Reference proteome</keyword>
<dbReference type="InterPro" id="IPR016181">
    <property type="entry name" value="Acyl_CoA_acyltransferase"/>
</dbReference>
<organism evidence="3 4">
    <name type="scientific">Adineta ricciae</name>
    <name type="common">Rotifer</name>
    <dbReference type="NCBI Taxonomy" id="249248"/>
    <lineage>
        <taxon>Eukaryota</taxon>
        <taxon>Metazoa</taxon>
        <taxon>Spiralia</taxon>
        <taxon>Gnathifera</taxon>
        <taxon>Rotifera</taxon>
        <taxon>Eurotatoria</taxon>
        <taxon>Bdelloidea</taxon>
        <taxon>Adinetida</taxon>
        <taxon>Adinetidae</taxon>
        <taxon>Adineta</taxon>
    </lineage>
</organism>
<evidence type="ECO:0000313" key="4">
    <source>
        <dbReference type="Proteomes" id="UP000663828"/>
    </source>
</evidence>
<feature type="compositionally biased region" description="Polar residues" evidence="1">
    <location>
        <begin position="305"/>
        <end position="318"/>
    </location>
</feature>
<dbReference type="Proteomes" id="UP000663828">
    <property type="component" value="Unassembled WGS sequence"/>
</dbReference>
<dbReference type="InterPro" id="IPR000182">
    <property type="entry name" value="GNAT_dom"/>
</dbReference>
<dbReference type="SUPFAM" id="SSF55729">
    <property type="entry name" value="Acyl-CoA N-acyltransferases (Nat)"/>
    <property type="match status" value="1"/>
</dbReference>
<dbReference type="Gene3D" id="3.40.630.30">
    <property type="match status" value="1"/>
</dbReference>
<name>A0A815C975_ADIRI</name>
<accession>A0A815C975</accession>
<proteinExistence type="predicted"/>
<dbReference type="PROSITE" id="PS51186">
    <property type="entry name" value="GNAT"/>
    <property type="match status" value="1"/>
</dbReference>
<dbReference type="EMBL" id="CAJNOR010002365">
    <property type="protein sequence ID" value="CAF1284117.1"/>
    <property type="molecule type" value="Genomic_DNA"/>
</dbReference>
<evidence type="ECO:0000256" key="1">
    <source>
        <dbReference type="SAM" id="MobiDB-lite"/>
    </source>
</evidence>
<dbReference type="GO" id="GO:0016747">
    <property type="term" value="F:acyltransferase activity, transferring groups other than amino-acyl groups"/>
    <property type="evidence" value="ECO:0007669"/>
    <property type="project" value="InterPro"/>
</dbReference>
<evidence type="ECO:0000259" key="2">
    <source>
        <dbReference type="PROSITE" id="PS51186"/>
    </source>
</evidence>
<feature type="domain" description="N-acetyltransferase" evidence="2">
    <location>
        <begin position="134"/>
        <end position="299"/>
    </location>
</feature>
<dbReference type="Pfam" id="PF00583">
    <property type="entry name" value="Acetyltransf_1"/>
    <property type="match status" value="1"/>
</dbReference>
<feature type="region of interest" description="Disordered" evidence="1">
    <location>
        <begin position="1"/>
        <end position="43"/>
    </location>
</feature>
<feature type="region of interest" description="Disordered" evidence="1">
    <location>
        <begin position="305"/>
        <end position="332"/>
    </location>
</feature>
<protein>
    <recommendedName>
        <fullName evidence="2">N-acetyltransferase domain-containing protein</fullName>
    </recommendedName>
</protein>
<dbReference type="AlphaFoldDB" id="A0A815C975"/>
<reference evidence="3" key="1">
    <citation type="submission" date="2021-02" db="EMBL/GenBank/DDBJ databases">
        <authorList>
            <person name="Nowell W R."/>
        </authorList>
    </citation>
    <scope>NUCLEOTIDE SEQUENCE</scope>
</reference>
<comment type="caution">
    <text evidence="3">The sequence shown here is derived from an EMBL/GenBank/DDBJ whole genome shotgun (WGS) entry which is preliminary data.</text>
</comment>
<evidence type="ECO:0000313" key="3">
    <source>
        <dbReference type="EMBL" id="CAF1284117.1"/>
    </source>
</evidence>
<sequence length="361" mass="41353">MNEQQQSDSIPAVFNLSNNSNCRANDTNVNETRESSMSAGASTIDSLSCNPDSTLTLSDNQEIFADLKSISIKSEKKHLGRWDECLQKSQQSLHTLSPKSIMPQMKAKQLVLPSFHNTSVCEFFPESNDDPVFSVLRELFIHSFDDFYKHVEMELKIEEGKTLRQWLRETFDNMQSEIITKQCRCFILWAVDPLYNNNRQNAIGFLTLKDQEKGSVYIAQCCIDADFKRHGFGGRLLEYLRTVYPPGTFYCGLCRRVNQPAIHFYLKQGAMFMNGDEVAKKYKYDPKLYVGFEFKDNFNIPTNNTSLPFETSRTSSEPESGDKVLKRQKQTQEKYTTAMTEPLLDGEKAKAEKQKCCCAIL</sequence>